<dbReference type="GO" id="GO:0031146">
    <property type="term" value="P:SCF-dependent proteasomal ubiquitin-dependent protein catabolic process"/>
    <property type="evidence" value="ECO:0007669"/>
    <property type="project" value="TreeGrafter"/>
</dbReference>
<proteinExistence type="predicted"/>
<evidence type="ECO:0000256" key="4">
    <source>
        <dbReference type="SAM" id="MobiDB-lite"/>
    </source>
</evidence>
<dbReference type="InterPro" id="IPR036047">
    <property type="entry name" value="F-box-like_dom_sf"/>
</dbReference>
<sequence>MARPRREDREASTATSSSSSSPERTAYEEDTDFFTANRNDSQSSLGVPSLREEAMSPNPEEQERLYRLSPISRLPPELLIAVFSRLSSPSELRSCMLVSKPWARNSAEMLWHRPLCNTWANLINVTRSIQQADGYFPYNALVRRLNLSNLNSEINDGSVQPFQACKRIERLTLTGCTKLTDHGVSTLIHGSKSLLALDITGVMAITDHTLQAVADNCLRLQGLNITDCSRVTDDSLIQVAKNCHFLKRLKLNSCALITDGSIVSVAESCPSMLEIDLYQCRQITNASITALIRNGRQLRELRVGHCPLLTDNAFLELPKNMTFDSLRILDLTACHLLRDEAVEKIIETSPRLRNLVLAKCREITDRAVIAITKLGKNLHYIHLGHCMQITDAAVIQLVKVCNRIRYIDLACCQRLTDASVKQLATLQKLRRIGLVKCQNITDRSILSLAKPVPDQRHGEQRARALGPSLLERVHLSYCVNLTIQGIHALLNHCPKLTHLSLTGVQAFYNEEALTDFCRDAPPEFTEHQRTVFCVFSGEGVNRLRNYLNEAPQVTYDTEGTMYDDRDPEGDIDAEGQVAGLMNATAINDDDEDMDEIEAGEGSQYDGGEGEG</sequence>
<dbReference type="InterPro" id="IPR001810">
    <property type="entry name" value="F-box_dom"/>
</dbReference>
<keyword evidence="2" id="KW-0677">Repeat</keyword>
<name>A0AA43QL68_9LECA</name>
<dbReference type="Gene3D" id="3.80.10.10">
    <property type="entry name" value="Ribonuclease Inhibitor"/>
    <property type="match status" value="3"/>
</dbReference>
<dbReference type="Proteomes" id="UP001161017">
    <property type="component" value="Unassembled WGS sequence"/>
</dbReference>
<feature type="region of interest" description="Disordered" evidence="4">
    <location>
        <begin position="586"/>
        <end position="611"/>
    </location>
</feature>
<feature type="domain" description="F-box" evidence="5">
    <location>
        <begin position="71"/>
        <end position="115"/>
    </location>
</feature>
<comment type="caution">
    <text evidence="7">The sequence shown here is derived from an EMBL/GenBank/DDBJ whole genome shotgun (WGS) entry which is preliminary data.</text>
</comment>
<keyword evidence="7" id="KW-0436">Ligase</keyword>
<feature type="compositionally biased region" description="Low complexity" evidence="4">
    <location>
        <begin position="12"/>
        <end position="21"/>
    </location>
</feature>
<reference evidence="7" key="1">
    <citation type="journal article" date="2023" name="Genome Biol. Evol.">
        <title>First Whole Genome Sequence and Flow Cytometry Genome Size Data for the Lichen-Forming Fungus Ramalina farinacea (Ascomycota).</title>
        <authorList>
            <person name="Llewellyn T."/>
            <person name="Mian S."/>
            <person name="Hill R."/>
            <person name="Leitch I.J."/>
            <person name="Gaya E."/>
        </authorList>
    </citation>
    <scope>NUCLEOTIDE SEQUENCE</scope>
    <source>
        <strain evidence="7">LIQ254RAFAR</strain>
    </source>
</reference>
<evidence type="ECO:0000313" key="8">
    <source>
        <dbReference type="Proteomes" id="UP001161017"/>
    </source>
</evidence>
<accession>A0AA43QL68</accession>
<evidence type="ECO:0000256" key="1">
    <source>
        <dbReference type="ARBA" id="ARBA00022614"/>
    </source>
</evidence>
<dbReference type="SMART" id="SM00367">
    <property type="entry name" value="LRR_CC"/>
    <property type="match status" value="12"/>
</dbReference>
<keyword evidence="3" id="KW-0833">Ubl conjugation pathway</keyword>
<dbReference type="InterPro" id="IPR057207">
    <property type="entry name" value="FBXL15_LRR"/>
</dbReference>
<evidence type="ECO:0000259" key="6">
    <source>
        <dbReference type="Pfam" id="PF25372"/>
    </source>
</evidence>
<dbReference type="SUPFAM" id="SSF52047">
    <property type="entry name" value="RNI-like"/>
    <property type="match status" value="1"/>
</dbReference>
<dbReference type="GO" id="GO:0016874">
    <property type="term" value="F:ligase activity"/>
    <property type="evidence" value="ECO:0007669"/>
    <property type="project" value="UniProtKB-KW"/>
</dbReference>
<feature type="compositionally biased region" description="Acidic residues" evidence="4">
    <location>
        <begin position="587"/>
        <end position="598"/>
    </location>
</feature>
<dbReference type="Pfam" id="PF12937">
    <property type="entry name" value="F-box-like"/>
    <property type="match status" value="1"/>
</dbReference>
<gene>
    <name evidence="7" type="primary">GRR1</name>
    <name evidence="7" type="ORF">OHK93_006004</name>
</gene>
<dbReference type="GO" id="GO:0019005">
    <property type="term" value="C:SCF ubiquitin ligase complex"/>
    <property type="evidence" value="ECO:0007669"/>
    <property type="project" value="TreeGrafter"/>
</dbReference>
<feature type="domain" description="F-box/LRR-repeat protein 15-like leucin rich repeat" evidence="6">
    <location>
        <begin position="256"/>
        <end position="426"/>
    </location>
</feature>
<dbReference type="EMBL" id="JAPUFD010000004">
    <property type="protein sequence ID" value="MDI1486743.1"/>
    <property type="molecule type" value="Genomic_DNA"/>
</dbReference>
<feature type="region of interest" description="Disordered" evidence="4">
    <location>
        <begin position="1"/>
        <end position="62"/>
    </location>
</feature>
<dbReference type="PANTHER" id="PTHR13318">
    <property type="entry name" value="PARTNER OF PAIRED, ISOFORM B-RELATED"/>
    <property type="match status" value="1"/>
</dbReference>
<keyword evidence="8" id="KW-1185">Reference proteome</keyword>
<dbReference type="Pfam" id="PF25372">
    <property type="entry name" value="DUF7885"/>
    <property type="match status" value="2"/>
</dbReference>
<dbReference type="PANTHER" id="PTHR13318:SF95">
    <property type="entry name" value="F-BOX PROTEIN YLR352W"/>
    <property type="match status" value="1"/>
</dbReference>
<dbReference type="InterPro" id="IPR006553">
    <property type="entry name" value="Leu-rich_rpt_Cys-con_subtyp"/>
</dbReference>
<dbReference type="InterPro" id="IPR032675">
    <property type="entry name" value="LRR_dom_sf"/>
</dbReference>
<dbReference type="SUPFAM" id="SSF81383">
    <property type="entry name" value="F-box domain"/>
    <property type="match status" value="1"/>
</dbReference>
<organism evidence="7 8">
    <name type="scientific">Ramalina farinacea</name>
    <dbReference type="NCBI Taxonomy" id="258253"/>
    <lineage>
        <taxon>Eukaryota</taxon>
        <taxon>Fungi</taxon>
        <taxon>Dikarya</taxon>
        <taxon>Ascomycota</taxon>
        <taxon>Pezizomycotina</taxon>
        <taxon>Lecanoromycetes</taxon>
        <taxon>OSLEUM clade</taxon>
        <taxon>Lecanoromycetidae</taxon>
        <taxon>Lecanorales</taxon>
        <taxon>Lecanorineae</taxon>
        <taxon>Ramalinaceae</taxon>
        <taxon>Ramalina</taxon>
    </lineage>
</organism>
<dbReference type="FunFam" id="3.80.10.10:FF:000251">
    <property type="entry name" value="Ubiquitin ligase complex F-box protein GRR1"/>
    <property type="match status" value="1"/>
</dbReference>
<feature type="compositionally biased region" description="Polar residues" evidence="4">
    <location>
        <begin position="34"/>
        <end position="46"/>
    </location>
</feature>
<protein>
    <submittedName>
        <fullName evidence="7">SCF ubiquitin ligase complex subunit</fullName>
    </submittedName>
</protein>
<evidence type="ECO:0000256" key="2">
    <source>
        <dbReference type="ARBA" id="ARBA00022737"/>
    </source>
</evidence>
<evidence type="ECO:0000313" key="7">
    <source>
        <dbReference type="EMBL" id="MDI1486743.1"/>
    </source>
</evidence>
<keyword evidence="1" id="KW-0433">Leucine-rich repeat</keyword>
<evidence type="ECO:0000256" key="3">
    <source>
        <dbReference type="ARBA" id="ARBA00022786"/>
    </source>
</evidence>
<evidence type="ECO:0000259" key="5">
    <source>
        <dbReference type="Pfam" id="PF12937"/>
    </source>
</evidence>
<dbReference type="AlphaFoldDB" id="A0AA43QL68"/>
<feature type="compositionally biased region" description="Basic and acidic residues" evidence="4">
    <location>
        <begin position="1"/>
        <end position="11"/>
    </location>
</feature>
<feature type="domain" description="F-box/LRR-repeat protein 15-like leucin rich repeat" evidence="6">
    <location>
        <begin position="165"/>
        <end position="249"/>
    </location>
</feature>